<evidence type="ECO:0000256" key="6">
    <source>
        <dbReference type="ARBA" id="ARBA00023315"/>
    </source>
</evidence>
<keyword evidence="4" id="KW-0808">Transferase</keyword>
<evidence type="ECO:0000256" key="1">
    <source>
        <dbReference type="ARBA" id="ARBA00004533"/>
    </source>
</evidence>
<dbReference type="PIRSF" id="PIRSF026649">
    <property type="entry name" value="MsbB"/>
    <property type="match status" value="1"/>
</dbReference>
<dbReference type="GO" id="GO:0016746">
    <property type="term" value="F:acyltransferase activity"/>
    <property type="evidence" value="ECO:0007669"/>
    <property type="project" value="UniProtKB-KW"/>
</dbReference>
<reference evidence="7" key="2">
    <citation type="submission" date="2014-03" db="EMBL/GenBank/DDBJ databases">
        <title>Candidatus Competibacter-lineage genomes retrieved from metagenomes reveal functional metabolic diversity.</title>
        <authorList>
            <person name="McIlroy S.J."/>
            <person name="Albertsen M."/>
            <person name="Andresen E.K."/>
            <person name="Saunders A.M."/>
            <person name="Kristiansen R."/>
            <person name="Stokholm-Bjerregaard M."/>
            <person name="Nielsen K.L."/>
            <person name="Nielsen P.H."/>
        </authorList>
    </citation>
    <scope>NUCLEOTIDE SEQUENCE</scope>
    <source>
        <strain evidence="7">Run_A_D11</strain>
    </source>
</reference>
<dbReference type="STRING" id="1400863.BN873_150013"/>
<dbReference type="Proteomes" id="UP000035760">
    <property type="component" value="Unassembled WGS sequence"/>
</dbReference>
<dbReference type="Pfam" id="PF03279">
    <property type="entry name" value="Lip_A_acyltrans"/>
    <property type="match status" value="1"/>
</dbReference>
<keyword evidence="2" id="KW-1003">Cell membrane</keyword>
<dbReference type="AlphaFoldDB" id="W6M646"/>
<evidence type="ECO:0000313" key="7">
    <source>
        <dbReference type="EMBL" id="CDI01225.1"/>
    </source>
</evidence>
<sequence>MPCWLRTTPGSLNNRIMKLKRRALLTGLLRATAKLPLPLAHAVGAGFGWLLWRIPGNPVRTIAERNLALCFPEVPCHERDALLCWNLQETGKLLCELGPLWLWSGERVLKLVRDSVAGEAMLAEAVRQKTGAILLTPHLGSWEMAGLYYSSRHPLTILYRPSRLGLDAMSRQGRGRLGGKVVATDPSGVRALLAALRDGEVLGILPDQDPGPEGGVFAPFFGIPASTMTLVSRLALKTKVPVFLTWAERLPRGQGFRLHLRALPEVTAARSLEQSAAALNGGVEAAVRSLPAQYLWAYKRFKTRPPNAPELLY</sequence>
<evidence type="ECO:0000256" key="4">
    <source>
        <dbReference type="ARBA" id="ARBA00022679"/>
    </source>
</evidence>
<keyword evidence="5" id="KW-0472">Membrane</keyword>
<comment type="caution">
    <text evidence="7">The sequence shown here is derived from an EMBL/GenBank/DDBJ whole genome shotgun (WGS) entry which is preliminary data.</text>
</comment>
<comment type="subcellular location">
    <subcellularLocation>
        <location evidence="1">Cell inner membrane</location>
    </subcellularLocation>
</comment>
<gene>
    <name evidence="7" type="ORF">BN873_150013</name>
</gene>
<dbReference type="PANTHER" id="PTHR30606:SF10">
    <property type="entry name" value="PHOSPHATIDYLINOSITOL MANNOSIDE ACYLTRANSFERASE"/>
    <property type="match status" value="1"/>
</dbReference>
<evidence type="ECO:0000256" key="3">
    <source>
        <dbReference type="ARBA" id="ARBA00022519"/>
    </source>
</evidence>
<dbReference type="PANTHER" id="PTHR30606">
    <property type="entry name" value="LIPID A BIOSYNTHESIS LAUROYL ACYLTRANSFERASE"/>
    <property type="match status" value="1"/>
</dbReference>
<dbReference type="EMBL" id="CBTJ020000020">
    <property type="protein sequence ID" value="CDI01225.1"/>
    <property type="molecule type" value="Genomic_DNA"/>
</dbReference>
<protein>
    <submittedName>
        <fullName evidence="7">Lipid A biosynthesis acyltransferase</fullName>
    </submittedName>
</protein>
<dbReference type="CDD" id="cd07984">
    <property type="entry name" value="LPLAT_LABLAT-like"/>
    <property type="match status" value="1"/>
</dbReference>
<keyword evidence="6 7" id="KW-0012">Acyltransferase</keyword>
<proteinExistence type="predicted"/>
<organism evidence="7 8">
    <name type="scientific">Candidatus Competibacter denitrificans Run_A_D11</name>
    <dbReference type="NCBI Taxonomy" id="1400863"/>
    <lineage>
        <taxon>Bacteria</taxon>
        <taxon>Pseudomonadati</taxon>
        <taxon>Pseudomonadota</taxon>
        <taxon>Gammaproteobacteria</taxon>
        <taxon>Candidatus Competibacteraceae</taxon>
        <taxon>Candidatus Competibacter</taxon>
    </lineage>
</organism>
<evidence type="ECO:0000256" key="5">
    <source>
        <dbReference type="ARBA" id="ARBA00023136"/>
    </source>
</evidence>
<dbReference type="InterPro" id="IPR004960">
    <property type="entry name" value="LipA_acyltrans"/>
</dbReference>
<name>W6M646_9GAMM</name>
<evidence type="ECO:0000313" key="8">
    <source>
        <dbReference type="Proteomes" id="UP000035760"/>
    </source>
</evidence>
<keyword evidence="8" id="KW-1185">Reference proteome</keyword>
<dbReference type="GO" id="GO:0009247">
    <property type="term" value="P:glycolipid biosynthetic process"/>
    <property type="evidence" value="ECO:0007669"/>
    <property type="project" value="UniProtKB-ARBA"/>
</dbReference>
<reference evidence="7" key="1">
    <citation type="submission" date="2013-07" db="EMBL/GenBank/DDBJ databases">
        <authorList>
            <person name="McIlroy S."/>
        </authorList>
    </citation>
    <scope>NUCLEOTIDE SEQUENCE [LARGE SCALE GENOMIC DNA]</scope>
    <source>
        <strain evidence="7">Run_A_D11</strain>
    </source>
</reference>
<dbReference type="GO" id="GO:0005886">
    <property type="term" value="C:plasma membrane"/>
    <property type="evidence" value="ECO:0007669"/>
    <property type="project" value="UniProtKB-SubCell"/>
</dbReference>
<evidence type="ECO:0000256" key="2">
    <source>
        <dbReference type="ARBA" id="ARBA00022475"/>
    </source>
</evidence>
<accession>W6M646</accession>
<keyword evidence="3" id="KW-0997">Cell inner membrane</keyword>